<feature type="signal peptide" evidence="1">
    <location>
        <begin position="1"/>
        <end position="20"/>
    </location>
</feature>
<name>A0ABU2Y6N5_9FLAO</name>
<evidence type="ECO:0000256" key="1">
    <source>
        <dbReference type="SAM" id="SignalP"/>
    </source>
</evidence>
<keyword evidence="1" id="KW-0732">Signal</keyword>
<accession>A0ABU2Y6N5</accession>
<gene>
    <name evidence="2" type="ORF">RM519_11450</name>
</gene>
<proteinExistence type="predicted"/>
<sequence length="202" mass="22051">MKKIYIVMLFVIGAFSFSNAQESYWAINWDITSAMGDTGDFVGGVNFRGVSVEGRYFIKKDMTIGGSLGWNTLYEKQDNLPPIEIEVEGYDGHLSGTQLHYLNTVPVLFTSHYYMEGFGKGKIFLGAGIGGVYAESRNDIGLRSIYNDSFGFAFQPEIGTMIPIGYAGSGLNIAVKYLYGTSAGDLDNLSTLTLSVGFGFLN</sequence>
<dbReference type="EMBL" id="JAVRHV010000006">
    <property type="protein sequence ID" value="MDT0553864.1"/>
    <property type="molecule type" value="Genomic_DNA"/>
</dbReference>
<reference evidence="2 3" key="1">
    <citation type="submission" date="2023-09" db="EMBL/GenBank/DDBJ databases">
        <authorList>
            <person name="Rey-Velasco X."/>
        </authorList>
    </citation>
    <scope>NUCLEOTIDE SEQUENCE [LARGE SCALE GENOMIC DNA]</scope>
    <source>
        <strain evidence="2 3">P050</strain>
    </source>
</reference>
<dbReference type="RefSeq" id="WP_311593950.1">
    <property type="nucleotide sequence ID" value="NZ_JAVRHV010000006.1"/>
</dbReference>
<evidence type="ECO:0000313" key="3">
    <source>
        <dbReference type="Proteomes" id="UP001252186"/>
    </source>
</evidence>
<organism evidence="2 3">
    <name type="scientific">Urechidicola vernalis</name>
    <dbReference type="NCBI Taxonomy" id="3075600"/>
    <lineage>
        <taxon>Bacteria</taxon>
        <taxon>Pseudomonadati</taxon>
        <taxon>Bacteroidota</taxon>
        <taxon>Flavobacteriia</taxon>
        <taxon>Flavobacteriales</taxon>
        <taxon>Flavobacteriaceae</taxon>
        <taxon>Urechidicola</taxon>
    </lineage>
</organism>
<protein>
    <recommendedName>
        <fullName evidence="4">Outer membrane protein beta-barrel domain-containing protein</fullName>
    </recommendedName>
</protein>
<comment type="caution">
    <text evidence="2">The sequence shown here is derived from an EMBL/GenBank/DDBJ whole genome shotgun (WGS) entry which is preliminary data.</text>
</comment>
<keyword evidence="3" id="KW-1185">Reference proteome</keyword>
<dbReference type="Proteomes" id="UP001252186">
    <property type="component" value="Unassembled WGS sequence"/>
</dbReference>
<evidence type="ECO:0000313" key="2">
    <source>
        <dbReference type="EMBL" id="MDT0553864.1"/>
    </source>
</evidence>
<evidence type="ECO:0008006" key="4">
    <source>
        <dbReference type="Google" id="ProtNLM"/>
    </source>
</evidence>
<feature type="chain" id="PRO_5046550565" description="Outer membrane protein beta-barrel domain-containing protein" evidence="1">
    <location>
        <begin position="21"/>
        <end position="202"/>
    </location>
</feature>